<keyword evidence="9 11" id="KW-0413">Isomerase</keyword>
<evidence type="ECO:0000259" key="13">
    <source>
        <dbReference type="PROSITE" id="PS50198"/>
    </source>
</evidence>
<name>A0ABU6P4K0_9BACI</name>
<evidence type="ECO:0000256" key="7">
    <source>
        <dbReference type="ARBA" id="ARBA00023136"/>
    </source>
</evidence>
<proteinExistence type="inferred from homology"/>
<comment type="similarity">
    <text evidence="3 11">Belongs to the PrsA family.</text>
</comment>
<evidence type="ECO:0000313" key="14">
    <source>
        <dbReference type="EMBL" id="MED4403076.1"/>
    </source>
</evidence>
<keyword evidence="7 11" id="KW-0472">Membrane</keyword>
<evidence type="ECO:0000256" key="1">
    <source>
        <dbReference type="ARBA" id="ARBA00000971"/>
    </source>
</evidence>
<reference evidence="14 15" key="1">
    <citation type="submission" date="2023-03" db="EMBL/GenBank/DDBJ databases">
        <title>Bacillus Genome Sequencing.</title>
        <authorList>
            <person name="Dunlap C."/>
        </authorList>
    </citation>
    <scope>NUCLEOTIDE SEQUENCE [LARGE SCALE GENOMIC DNA]</scope>
    <source>
        <strain evidence="14 15">NRS-1717</strain>
    </source>
</reference>
<dbReference type="EC" id="5.2.1.8" evidence="11"/>
<feature type="domain" description="PpiC" evidence="13">
    <location>
        <begin position="134"/>
        <end position="223"/>
    </location>
</feature>
<evidence type="ECO:0000256" key="5">
    <source>
        <dbReference type="ARBA" id="ARBA00022729"/>
    </source>
</evidence>
<gene>
    <name evidence="11" type="primary">prsA</name>
    <name evidence="14" type="ORF">P9271_17350</name>
</gene>
<dbReference type="EMBL" id="JARTFS010000013">
    <property type="protein sequence ID" value="MED4403076.1"/>
    <property type="molecule type" value="Genomic_DNA"/>
</dbReference>
<evidence type="ECO:0000256" key="12">
    <source>
        <dbReference type="SAM" id="SignalP"/>
    </source>
</evidence>
<dbReference type="GO" id="GO:0003755">
    <property type="term" value="F:peptidyl-prolyl cis-trans isomerase activity"/>
    <property type="evidence" value="ECO:0007669"/>
    <property type="project" value="UniProtKB-EC"/>
</dbReference>
<evidence type="ECO:0000256" key="3">
    <source>
        <dbReference type="ARBA" id="ARBA00006071"/>
    </source>
</evidence>
<dbReference type="SUPFAM" id="SSF54534">
    <property type="entry name" value="FKBP-like"/>
    <property type="match status" value="1"/>
</dbReference>
<dbReference type="InterPro" id="IPR050245">
    <property type="entry name" value="PrsA_foldase"/>
</dbReference>
<evidence type="ECO:0000256" key="4">
    <source>
        <dbReference type="ARBA" id="ARBA00022475"/>
    </source>
</evidence>
<evidence type="ECO:0000256" key="2">
    <source>
        <dbReference type="ARBA" id="ARBA00004193"/>
    </source>
</evidence>
<keyword evidence="6 11" id="KW-0697">Rotamase</keyword>
<keyword evidence="4 11" id="KW-1003">Cell membrane</keyword>
<dbReference type="InterPro" id="IPR027304">
    <property type="entry name" value="Trigger_fact/SurA_dom_sf"/>
</dbReference>
<dbReference type="PANTHER" id="PTHR47245">
    <property type="entry name" value="PEPTIDYLPROLYL ISOMERASE"/>
    <property type="match status" value="1"/>
</dbReference>
<sequence length="285" mass="31618">MKKIAIAAVAATSIFALSACNNSNNADVVETKAGNITKEEFYEALKESSGQQILTGLVQEKVLEKEYKVSDKEIKDKLEELKAAYGQQIDMMIQQQGEEFVNRMVKLEILTQKAGEKAVKVTDKDVKEYYDSLEGKIRASHILVADEKTAKEIKEKVDKGEKFEDLAKEYGTDGTAPNGGDLGWFGKGAMVKEFEDAAFKLKEGEVSGPVKTEHGYHIIKLTETVKPYDQMKKGLTEELKKQKATDGETIQKAIDKAIKDADVKINDKDLKDIFKTEEAAAPAEK</sequence>
<evidence type="ECO:0000256" key="6">
    <source>
        <dbReference type="ARBA" id="ARBA00023110"/>
    </source>
</evidence>
<dbReference type="InterPro" id="IPR023059">
    <property type="entry name" value="Foldase_PrsA"/>
</dbReference>
<dbReference type="PROSITE" id="PS51257">
    <property type="entry name" value="PROKAR_LIPOPROTEIN"/>
    <property type="match status" value="1"/>
</dbReference>
<evidence type="ECO:0000256" key="8">
    <source>
        <dbReference type="ARBA" id="ARBA00023139"/>
    </source>
</evidence>
<keyword evidence="5 11" id="KW-0732">Signal</keyword>
<feature type="chain" id="PRO_5045490778" description="Foldase protein PrsA" evidence="12">
    <location>
        <begin position="19"/>
        <end position="285"/>
    </location>
</feature>
<protein>
    <recommendedName>
        <fullName evidence="11">Foldase protein PrsA</fullName>
        <ecNumber evidence="11">5.2.1.8</ecNumber>
    </recommendedName>
</protein>
<dbReference type="HAMAP" id="MF_01145">
    <property type="entry name" value="Foldase_PrsA"/>
    <property type="match status" value="1"/>
</dbReference>
<dbReference type="PROSITE" id="PS50198">
    <property type="entry name" value="PPIC_PPIASE_2"/>
    <property type="match status" value="1"/>
</dbReference>
<evidence type="ECO:0000313" key="15">
    <source>
        <dbReference type="Proteomes" id="UP001342826"/>
    </source>
</evidence>
<dbReference type="Proteomes" id="UP001342826">
    <property type="component" value="Unassembled WGS sequence"/>
</dbReference>
<dbReference type="Gene3D" id="3.10.50.40">
    <property type="match status" value="1"/>
</dbReference>
<dbReference type="PANTHER" id="PTHR47245:SF1">
    <property type="entry name" value="FOLDASE PROTEIN PRSA"/>
    <property type="match status" value="1"/>
</dbReference>
<comment type="catalytic activity">
    <reaction evidence="1 11">
        <text>[protein]-peptidylproline (omega=180) = [protein]-peptidylproline (omega=0)</text>
        <dbReference type="Rhea" id="RHEA:16237"/>
        <dbReference type="Rhea" id="RHEA-COMP:10747"/>
        <dbReference type="Rhea" id="RHEA-COMP:10748"/>
        <dbReference type="ChEBI" id="CHEBI:83833"/>
        <dbReference type="ChEBI" id="CHEBI:83834"/>
        <dbReference type="EC" id="5.2.1.8"/>
    </reaction>
</comment>
<evidence type="ECO:0000256" key="11">
    <source>
        <dbReference type="HAMAP-Rule" id="MF_01145"/>
    </source>
</evidence>
<dbReference type="InterPro" id="IPR046357">
    <property type="entry name" value="PPIase_dom_sf"/>
</dbReference>
<dbReference type="InterPro" id="IPR000297">
    <property type="entry name" value="PPIase_PpiC"/>
</dbReference>
<feature type="signal peptide" evidence="12">
    <location>
        <begin position="1"/>
        <end position="18"/>
    </location>
</feature>
<keyword evidence="15" id="KW-1185">Reference proteome</keyword>
<comment type="function">
    <text evidence="11">Plays a major role in protein secretion by helping the post-translocational extracellular folding of several secreted proteins.</text>
</comment>
<dbReference type="Pfam" id="PF13616">
    <property type="entry name" value="Rotamase_3"/>
    <property type="match status" value="1"/>
</dbReference>
<evidence type="ECO:0000256" key="10">
    <source>
        <dbReference type="ARBA" id="ARBA00023288"/>
    </source>
</evidence>
<dbReference type="SUPFAM" id="SSF109998">
    <property type="entry name" value="Triger factor/SurA peptide-binding domain-like"/>
    <property type="match status" value="1"/>
</dbReference>
<evidence type="ECO:0000256" key="9">
    <source>
        <dbReference type="ARBA" id="ARBA00023235"/>
    </source>
</evidence>
<accession>A0ABU6P4K0</accession>
<comment type="subcellular location">
    <subcellularLocation>
        <location evidence="2 11">Cell membrane</location>
        <topology evidence="2 11">Lipid-anchor</topology>
    </subcellularLocation>
</comment>
<keyword evidence="8 11" id="KW-0564">Palmitate</keyword>
<comment type="caution">
    <text evidence="14">The sequence shown here is derived from an EMBL/GenBank/DDBJ whole genome shotgun (WGS) entry which is preliminary data.</text>
</comment>
<dbReference type="RefSeq" id="WP_328015635.1">
    <property type="nucleotide sequence ID" value="NZ_JARTFS010000013.1"/>
</dbReference>
<organism evidence="14 15">
    <name type="scientific">Metabacillus fastidiosus</name>
    <dbReference type="NCBI Taxonomy" id="1458"/>
    <lineage>
        <taxon>Bacteria</taxon>
        <taxon>Bacillati</taxon>
        <taxon>Bacillota</taxon>
        <taxon>Bacilli</taxon>
        <taxon>Bacillales</taxon>
        <taxon>Bacillaceae</taxon>
        <taxon>Metabacillus</taxon>
    </lineage>
</organism>
<keyword evidence="10 11" id="KW-0449">Lipoprotein</keyword>